<dbReference type="Proteomes" id="UP001157006">
    <property type="component" value="Chromosome 4"/>
</dbReference>
<evidence type="ECO:0000256" key="3">
    <source>
        <dbReference type="ARBA" id="ARBA00022842"/>
    </source>
</evidence>
<evidence type="ECO:0000313" key="6">
    <source>
        <dbReference type="Proteomes" id="UP001157006"/>
    </source>
</evidence>
<dbReference type="PANTHER" id="PTHR31739">
    <property type="entry name" value="ENT-COPALYL DIPHOSPHATE SYNTHASE, CHLOROPLASTIC"/>
    <property type="match status" value="1"/>
</dbReference>
<dbReference type="InterPro" id="IPR008930">
    <property type="entry name" value="Terpenoid_cyclase/PrenylTrfase"/>
</dbReference>
<organism evidence="5 6">
    <name type="scientific">Vicia faba</name>
    <name type="common">Broad bean</name>
    <name type="synonym">Faba vulgaris</name>
    <dbReference type="NCBI Taxonomy" id="3906"/>
    <lineage>
        <taxon>Eukaryota</taxon>
        <taxon>Viridiplantae</taxon>
        <taxon>Streptophyta</taxon>
        <taxon>Embryophyta</taxon>
        <taxon>Tracheophyta</taxon>
        <taxon>Spermatophyta</taxon>
        <taxon>Magnoliopsida</taxon>
        <taxon>eudicotyledons</taxon>
        <taxon>Gunneridae</taxon>
        <taxon>Pentapetalae</taxon>
        <taxon>rosids</taxon>
        <taxon>fabids</taxon>
        <taxon>Fabales</taxon>
        <taxon>Fabaceae</taxon>
        <taxon>Papilionoideae</taxon>
        <taxon>50 kb inversion clade</taxon>
        <taxon>NPAAA clade</taxon>
        <taxon>Hologalegina</taxon>
        <taxon>IRL clade</taxon>
        <taxon>Fabeae</taxon>
        <taxon>Vicia</taxon>
    </lineage>
</organism>
<evidence type="ECO:0000259" key="4">
    <source>
        <dbReference type="Pfam" id="PF03936"/>
    </source>
</evidence>
<keyword evidence="3" id="KW-0460">Magnesium</keyword>
<dbReference type="InterPro" id="IPR005630">
    <property type="entry name" value="Terpene_synthase_metal-bd"/>
</dbReference>
<keyword evidence="6" id="KW-1185">Reference proteome</keyword>
<dbReference type="GO" id="GO:0000287">
    <property type="term" value="F:magnesium ion binding"/>
    <property type="evidence" value="ECO:0007669"/>
    <property type="project" value="InterPro"/>
</dbReference>
<dbReference type="InterPro" id="IPR008949">
    <property type="entry name" value="Isoprenoid_synthase_dom_sf"/>
</dbReference>
<gene>
    <name evidence="5" type="ORF">VFH_IV138160</name>
</gene>
<dbReference type="GO" id="GO:0010333">
    <property type="term" value="F:terpene synthase activity"/>
    <property type="evidence" value="ECO:0007669"/>
    <property type="project" value="InterPro"/>
</dbReference>
<keyword evidence="2" id="KW-0479">Metal-binding</keyword>
<dbReference type="GO" id="GO:0016102">
    <property type="term" value="P:diterpenoid biosynthetic process"/>
    <property type="evidence" value="ECO:0007669"/>
    <property type="project" value="TreeGrafter"/>
</dbReference>
<dbReference type="Pfam" id="PF03936">
    <property type="entry name" value="Terpene_synth_C"/>
    <property type="match status" value="1"/>
</dbReference>
<dbReference type="InterPro" id="IPR036965">
    <property type="entry name" value="Terpene_synth_N_sf"/>
</dbReference>
<evidence type="ECO:0000313" key="5">
    <source>
        <dbReference type="EMBL" id="CAI8609540.1"/>
    </source>
</evidence>
<evidence type="ECO:0000256" key="2">
    <source>
        <dbReference type="ARBA" id="ARBA00022723"/>
    </source>
</evidence>
<accession>A0AAV1AKQ1</accession>
<proteinExistence type="predicted"/>
<name>A0AAV1AKQ1_VICFA</name>
<sequence>MLHVFRASNLMFCGEYELEEARTFSRKILEKNVSTGKGALFQKIEHELSFPWFARLDHLEYRGWIQETEASVLWKGNTSYNRVSGLYNDELLQLATLNFEFKQLIYKNELTELKKWVEKCGMSNMGFGREKSTYCYFAVNASLTSVPHDSYVRILIAKTAIIITVNDDFFDTVGSLNELEILTEAVQRWDARGLSSHSKVIFDALDSLWYETFLSWLIDANWSKNGHKPSIDCYLETSMTSVGASLMVL</sequence>
<dbReference type="Gene3D" id="1.50.10.130">
    <property type="entry name" value="Terpene synthase, N-terminal domain"/>
    <property type="match status" value="1"/>
</dbReference>
<dbReference type="PANTHER" id="PTHR31739:SF25">
    <property type="entry name" value="(E,E)-GERANYLLINALOOL SYNTHASE"/>
    <property type="match status" value="1"/>
</dbReference>
<feature type="domain" description="Terpene synthase metal-binding" evidence="4">
    <location>
        <begin position="120"/>
        <end position="207"/>
    </location>
</feature>
<dbReference type="SUPFAM" id="SSF48576">
    <property type="entry name" value="Terpenoid synthases"/>
    <property type="match status" value="1"/>
</dbReference>
<comment type="cofactor">
    <cofactor evidence="1">
        <name>Mg(2+)</name>
        <dbReference type="ChEBI" id="CHEBI:18420"/>
    </cofactor>
</comment>
<dbReference type="SUPFAM" id="SSF48239">
    <property type="entry name" value="Terpenoid cyclases/Protein prenyltransferases"/>
    <property type="match status" value="1"/>
</dbReference>
<dbReference type="EMBL" id="OX451739">
    <property type="protein sequence ID" value="CAI8609540.1"/>
    <property type="molecule type" value="Genomic_DNA"/>
</dbReference>
<dbReference type="AlphaFoldDB" id="A0AAV1AKQ1"/>
<reference evidence="5 6" key="1">
    <citation type="submission" date="2023-01" db="EMBL/GenBank/DDBJ databases">
        <authorList>
            <person name="Kreplak J."/>
        </authorList>
    </citation>
    <scope>NUCLEOTIDE SEQUENCE [LARGE SCALE GENOMIC DNA]</scope>
</reference>
<protein>
    <recommendedName>
        <fullName evidence="4">Terpene synthase metal-binding domain-containing protein</fullName>
    </recommendedName>
</protein>
<dbReference type="Gene3D" id="1.10.600.10">
    <property type="entry name" value="Farnesyl Diphosphate Synthase"/>
    <property type="match status" value="1"/>
</dbReference>
<dbReference type="InterPro" id="IPR050148">
    <property type="entry name" value="Terpene_synthase-like"/>
</dbReference>
<evidence type="ECO:0000256" key="1">
    <source>
        <dbReference type="ARBA" id="ARBA00001946"/>
    </source>
</evidence>